<dbReference type="EMBL" id="ML996205">
    <property type="protein sequence ID" value="KAF2730973.1"/>
    <property type="molecule type" value="Genomic_DNA"/>
</dbReference>
<proteinExistence type="predicted"/>
<evidence type="ECO:0000313" key="2">
    <source>
        <dbReference type="Proteomes" id="UP000799444"/>
    </source>
</evidence>
<dbReference type="Proteomes" id="UP000799444">
    <property type="component" value="Unassembled WGS sequence"/>
</dbReference>
<protein>
    <submittedName>
        <fullName evidence="1">Uncharacterized protein</fullName>
    </submittedName>
</protein>
<evidence type="ECO:0000313" key="1">
    <source>
        <dbReference type="EMBL" id="KAF2730973.1"/>
    </source>
</evidence>
<gene>
    <name evidence="1" type="ORF">EJ04DRAFT_567253</name>
</gene>
<dbReference type="OrthoDB" id="3794817at2759"/>
<sequence length="140" mass="16360">MAESAFSALTLDKVSVLSVLCLPIWEPDLSNADQYRFGQKGVELTMTDLTARYPRVTFPGFEHTFRPRAVYKVPFRAASLYEFYLYSTELREGYRYLVYGVGEIFDVVKINGEHWLARNQDDETGTLGWIWERHFRLCDE</sequence>
<comment type="caution">
    <text evidence="1">The sequence shown here is derived from an EMBL/GenBank/DDBJ whole genome shotgun (WGS) entry which is preliminary data.</text>
</comment>
<keyword evidence="2" id="KW-1185">Reference proteome</keyword>
<organism evidence="1 2">
    <name type="scientific">Polyplosphaeria fusca</name>
    <dbReference type="NCBI Taxonomy" id="682080"/>
    <lineage>
        <taxon>Eukaryota</taxon>
        <taxon>Fungi</taxon>
        <taxon>Dikarya</taxon>
        <taxon>Ascomycota</taxon>
        <taxon>Pezizomycotina</taxon>
        <taxon>Dothideomycetes</taxon>
        <taxon>Pleosporomycetidae</taxon>
        <taxon>Pleosporales</taxon>
        <taxon>Tetraplosphaeriaceae</taxon>
        <taxon>Polyplosphaeria</taxon>
    </lineage>
</organism>
<name>A0A9P4QTA6_9PLEO</name>
<reference evidence="1" key="1">
    <citation type="journal article" date="2020" name="Stud. Mycol.">
        <title>101 Dothideomycetes genomes: a test case for predicting lifestyles and emergence of pathogens.</title>
        <authorList>
            <person name="Haridas S."/>
            <person name="Albert R."/>
            <person name="Binder M."/>
            <person name="Bloem J."/>
            <person name="Labutti K."/>
            <person name="Salamov A."/>
            <person name="Andreopoulos B."/>
            <person name="Baker S."/>
            <person name="Barry K."/>
            <person name="Bills G."/>
            <person name="Bluhm B."/>
            <person name="Cannon C."/>
            <person name="Castanera R."/>
            <person name="Culley D."/>
            <person name="Daum C."/>
            <person name="Ezra D."/>
            <person name="Gonzalez J."/>
            <person name="Henrissat B."/>
            <person name="Kuo A."/>
            <person name="Liang C."/>
            <person name="Lipzen A."/>
            <person name="Lutzoni F."/>
            <person name="Magnuson J."/>
            <person name="Mondo S."/>
            <person name="Nolan M."/>
            <person name="Ohm R."/>
            <person name="Pangilinan J."/>
            <person name="Park H.-J."/>
            <person name="Ramirez L."/>
            <person name="Alfaro M."/>
            <person name="Sun H."/>
            <person name="Tritt A."/>
            <person name="Yoshinaga Y."/>
            <person name="Zwiers L.-H."/>
            <person name="Turgeon B."/>
            <person name="Goodwin S."/>
            <person name="Spatafora J."/>
            <person name="Crous P."/>
            <person name="Grigoriev I."/>
        </authorList>
    </citation>
    <scope>NUCLEOTIDE SEQUENCE</scope>
    <source>
        <strain evidence="1">CBS 125425</strain>
    </source>
</reference>
<accession>A0A9P4QTA6</accession>
<dbReference type="AlphaFoldDB" id="A0A9P4QTA6"/>